<dbReference type="InterPro" id="IPR048412">
    <property type="entry name" value="Htt_bridge"/>
</dbReference>
<name>A0A553NQE6_TIGCA</name>
<sequence>MATLEKLSKAMDTLKLNAHRSPVGVDLTMSASEKMCHCQTITDSLCQSASTNWKSVDFAKYLTVCMEMFFTLLDDPLVDVRLMADENLNKVIHHLVDTHGGRLQVELFKEIKKNGSARSVRTALLKFSELAAKIRPQKCRPYVVNVLPCLVNIARRQEEVLHEALAVAIPRIFQALGSFTEENEIRLMLKTYIANLFDANVAIRRTTARSLTALCVHSRQAEHFLPWLLGTLLDFLVPISANEDTPGSRILGILACIRLIIPEISRLAKLEEETLLIKQFIQIYELCLHYMRHQDHNIVGHALEALQQLFKSPPQFFLPILTSPAGIKHSYIFDSSIGAALASSVSRMNSLVIDEDEENLLDLEPSVADETPRGKVQIMDVPEIPSPKHDSDPTSNMDDQGDCSIASQADEGSIYEPQDPNQHPENNEEENEGNDNDEDGHPPELDWVDPTGSSTPGEWKALLEFEDIGRFDDADIPLIFCARKIIRAFLLTHEKGTFVPNQQARVSIKVLAFGCLSQVLKLCPKIFLLTLSCDQDEEDPVTPLVRDVINFTSHEDPQIRGCVGLLLGGLLHGALIESGGNLEIWFNQRRPDHDDIVSTLIDLLQDQSHITLKHTIHALSYFMPKLFQSLSGKLVLSLLEEIHSLAQSSYWLVRVEICELIACIPFAALFHLSTDCRLQRKLQDILMRFLQDEDSRIRHHAAKSLVQVSVHMYSPVDNLNENPVIFEASQQARRLLHPILTSLETPWSANKDMESQLGGSIEQNLIFRSIDHIFQELLVCSNPSGTSGCLEALSEFAKTFPPKDFTKGWSCHMPRPRKSSNTRSEGGLSSPALDILKTLKDFLLKSSTSQDFSNHVRLLTLSGSLFTGLSQVQENRIGVASNTPVISEDKRLHDLGMDLFVHCVRLLAVTSAVLEATPPQNNTPKPAMAAMPSPSLSPIKKSLGPPVLSRGSESGSLEKSPKHGDQSTNVTGQDASKKLGAFSHSTHYLKMYDLVKNLYSNHLLTLDSENASKFVQLYSGVLECLTAVLNSAWGNIVGKNSEEFLGYLKTNIRVHPLNTLVCVQAFLRCIFRANEPVDDRALPMSPTHSHHQVVPRQKGLFNPCFDVPYNELVHTFHLARDSMSIPERPEIPMFQRARSHHRVSKAGMFKTISKTTDRTSLASCIRLFEPIVIKALKLYTLTTDVDQQGQVLQLLIQLIQLRVNYCLLDSDQIFIGFVQKQLELIEESQILNPGPLILHIFRFLVLLSYEKYHSKAIIDVAKILRACEGLFASGLDARKYVLPALVPVAQDLFQNRSNTGGDTMDLESQREVVLNMLLKLIIYPEALEVILQMMVALKIEAEEKWRKLSRTLMDVLVPLLASQKIQIDNKAALDLIHGIFASLCPSSLRPVDPLLSAMLTCFVDLANLKEVERWVGFILVSLTAITNQSPEEGILGRLEELGIQVGSPSPQALLDTSMESSTSSSDPLRLGGQVRPEITFAKFLIQVIGASCSKLHQIAYSQSIGATGSFLEHEISHLLLFVSYMFQSGRYVRVVKAAQALARGEPDQNDMLTVDTISDLFLQISHVSPVLTLQWLYILVLMNHCPQGYWSRVLSPEHRMDLERHFPVSKTISAGLNQEIVRTGALVLFCDYLCDNITNVEATSWLVVNHVRDIIMNFKESPVQDFVMSMHSSAASSVLLFQAIASRCDRGHDVIFMREALNVMDNVHPSHTGKLLVCLVKRFLLSPIVALARSANLVICLRLEHLLKNGVDQVKQCFPENDLSEILELLRHRKSLPRFGRLVGLLNRLCNEYYDLSPIEGEEIRVFHPETLSQLKADQDWFIRQVKHRVCNSHTSGEVCADLLAHLDYEVILNILNQKDVKPPVLVHCFRHSKRVGFATDKAFLIDATTVTLFQSIRDVTHNLPKPFAIVKPDHWEAKPAESIYFSKLEATLAVDEFRDTWANLQDALIAFFEYDTNDAKLGSDPETIASIGRFGILSLEVCKWLLCNTVENVGAIHSQIARGLHLMARIVSHQSLFEWLNKSENHLFAVSGVFILENVIYDHLKLQRVNVEMPSCFKEILDSLEEKSAVRANVVLNQLFRLAFFSPMQDETLITEDIKDTILALSRLQIFTSYIRTPPSAWKYGWNVDPSGPWGTQFPFIPVDMLQDVEILREYVQAILVLGWNSKQQFEEIWMSLLGIFSIKTDDLSEEEIKALSQSSALVVQAVTTLITNTMFLPKPGQTNLSKPIHSSRDSASPFFMSPRGQQLTAVQNYLQVFLEKESRIKNFLKVDSSQNLERYHDISERKVALGQISVGYIMNAIRHCEDLSEGGDSRSSGKFGALSLPFLLREDCLHASRLDVQSCLHFLFDLYSQWLQNPYAQETPLNLLTETVRSILCLSDLFTDINHFQWMFASFSELQQAHPVEDEIMNALLNLGLAKSISVLGGDSEVLERVRRVLESGFKRPHLASKICCLHGVLYILESEVIAMTEKVLFIPMTTDYLSLYLQSSLSSRAQSEQHLTLIWSATFYILENFDKDLHKNHWHSQTLQMAVGAVGKVNTPRNVYNLLLAGLERMVVAGILDHRTLDQVVKLSTDLLTEPNPAITIPAVQLFLVCMYCSTGANISIETPSGGIEDPERLMQAMEQMSILFDCIRRAGASEARLLCAILPKVLGDFFPASDVINRVVSEFMSPGQPHQILLSGVMCSMFKQSAQQNQTEMLKEWVLMALPSFSKRLPLGHSVWCLTCFFISASSHSPWLQAYFPVLQQRCGLLHHEDKKLFCLAAREFFQSLNETSQKTKFIESVESMAQDGNPYDDILHSIR</sequence>
<organism evidence="8 9">
    <name type="scientific">Tigriopus californicus</name>
    <name type="common">Marine copepod</name>
    <dbReference type="NCBI Taxonomy" id="6832"/>
    <lineage>
        <taxon>Eukaryota</taxon>
        <taxon>Metazoa</taxon>
        <taxon>Ecdysozoa</taxon>
        <taxon>Arthropoda</taxon>
        <taxon>Crustacea</taxon>
        <taxon>Multicrustacea</taxon>
        <taxon>Hexanauplia</taxon>
        <taxon>Copepoda</taxon>
        <taxon>Harpacticoida</taxon>
        <taxon>Harpacticidae</taxon>
        <taxon>Tigriopus</taxon>
    </lineage>
</organism>
<comment type="similarity">
    <text evidence="4">Belongs to the huntingtin family.</text>
</comment>
<dbReference type="InterPro" id="IPR016024">
    <property type="entry name" value="ARM-type_fold"/>
</dbReference>
<evidence type="ECO:0000256" key="2">
    <source>
        <dbReference type="ARBA" id="ARBA00004123"/>
    </source>
</evidence>
<evidence type="ECO:0008006" key="10">
    <source>
        <dbReference type="Google" id="ProtNLM"/>
    </source>
</evidence>
<dbReference type="PANTHER" id="PTHR10170">
    <property type="entry name" value="HUNTINGTON DISEASE PROTEIN"/>
    <property type="match status" value="1"/>
</dbReference>
<dbReference type="EMBL" id="VCGU01000011">
    <property type="protein sequence ID" value="TRY67656.1"/>
    <property type="molecule type" value="Genomic_DNA"/>
</dbReference>
<dbReference type="InterPro" id="IPR048413">
    <property type="entry name" value="Htt_C-HEAT_rpt"/>
</dbReference>
<feature type="region of interest" description="Disordered" evidence="7">
    <location>
        <begin position="362"/>
        <end position="453"/>
    </location>
</feature>
<dbReference type="OrthoDB" id="10065698at2759"/>
<keyword evidence="9" id="KW-1185">Reference proteome</keyword>
<feature type="region of interest" description="Disordered" evidence="7">
    <location>
        <begin position="916"/>
        <end position="973"/>
    </location>
</feature>
<dbReference type="Pfam" id="PF20926">
    <property type="entry name" value="Htt_N-HEAT_1"/>
    <property type="match status" value="1"/>
</dbReference>
<protein>
    <recommendedName>
        <fullName evidence="10">Huntingtin</fullName>
    </recommendedName>
</protein>
<evidence type="ECO:0000256" key="4">
    <source>
        <dbReference type="ARBA" id="ARBA00007153"/>
    </source>
</evidence>
<comment type="subcellular location">
    <subcellularLocation>
        <location evidence="3">Cytoplasm</location>
    </subcellularLocation>
    <subcellularLocation>
        <location evidence="2">Nucleus</location>
    </subcellularLocation>
</comment>
<evidence type="ECO:0000313" key="8">
    <source>
        <dbReference type="EMBL" id="TRY67656.1"/>
    </source>
</evidence>
<evidence type="ECO:0000256" key="6">
    <source>
        <dbReference type="ARBA" id="ARBA00023242"/>
    </source>
</evidence>
<dbReference type="SUPFAM" id="SSF48371">
    <property type="entry name" value="ARM repeat"/>
    <property type="match status" value="1"/>
</dbReference>
<dbReference type="Pfam" id="PF20927">
    <property type="entry name" value="Htt_C-HEAT"/>
    <property type="match status" value="2"/>
</dbReference>
<dbReference type="OMA" id="PNKMEEP"/>
<feature type="compositionally biased region" description="Low complexity" evidence="7">
    <location>
        <begin position="924"/>
        <end position="946"/>
    </location>
</feature>
<dbReference type="InterPro" id="IPR048411">
    <property type="entry name" value="Htt_N_HEAT_rpt-1"/>
</dbReference>
<dbReference type="Pfam" id="PF12372">
    <property type="entry name" value="Htt_N-HEAT"/>
    <property type="match status" value="1"/>
</dbReference>
<reference evidence="8 9" key="1">
    <citation type="journal article" date="2018" name="Nat. Ecol. Evol.">
        <title>Genomic signatures of mitonuclear coevolution across populations of Tigriopus californicus.</title>
        <authorList>
            <person name="Barreto F.S."/>
            <person name="Watson E.T."/>
            <person name="Lima T.G."/>
            <person name="Willett C.S."/>
            <person name="Edmands S."/>
            <person name="Li W."/>
            <person name="Burton R.S."/>
        </authorList>
    </citation>
    <scope>NUCLEOTIDE SEQUENCE [LARGE SCALE GENOMIC DNA]</scope>
    <source>
        <strain evidence="8 9">San Diego</strain>
    </source>
</reference>
<dbReference type="GO" id="GO:0005634">
    <property type="term" value="C:nucleus"/>
    <property type="evidence" value="ECO:0007669"/>
    <property type="project" value="UniProtKB-SubCell"/>
</dbReference>
<gene>
    <name evidence="8" type="ORF">TCAL_05862</name>
</gene>
<evidence type="ECO:0000256" key="1">
    <source>
        <dbReference type="ARBA" id="ARBA00002907"/>
    </source>
</evidence>
<dbReference type="InterPro" id="IPR011989">
    <property type="entry name" value="ARM-like"/>
</dbReference>
<keyword evidence="6" id="KW-0539">Nucleus</keyword>
<dbReference type="InterPro" id="IPR000091">
    <property type="entry name" value="Huntingtin"/>
</dbReference>
<feature type="compositionally biased region" description="Acidic residues" evidence="7">
    <location>
        <begin position="427"/>
        <end position="438"/>
    </location>
</feature>
<dbReference type="PRINTS" id="PR00375">
    <property type="entry name" value="HUNTINGTIN"/>
</dbReference>
<accession>A0A553NQE6</accession>
<dbReference type="PANTHER" id="PTHR10170:SF10">
    <property type="entry name" value="HUNTINGTIN"/>
    <property type="match status" value="1"/>
</dbReference>
<dbReference type="Proteomes" id="UP000318571">
    <property type="component" value="Chromosome 4"/>
</dbReference>
<proteinExistence type="inferred from homology"/>
<evidence type="ECO:0000256" key="3">
    <source>
        <dbReference type="ARBA" id="ARBA00004496"/>
    </source>
</evidence>
<comment type="caution">
    <text evidence="8">The sequence shown here is derived from an EMBL/GenBank/DDBJ whole genome shotgun (WGS) entry which is preliminary data.</text>
</comment>
<evidence type="ECO:0000313" key="9">
    <source>
        <dbReference type="Proteomes" id="UP000318571"/>
    </source>
</evidence>
<dbReference type="InterPro" id="IPR028426">
    <property type="entry name" value="Huntingtin_fam"/>
</dbReference>
<dbReference type="InterPro" id="IPR024613">
    <property type="entry name" value="Huntingtin_N_HEAT_rpt-2"/>
</dbReference>
<dbReference type="Gene3D" id="1.25.10.10">
    <property type="entry name" value="Leucine-rich Repeat Variant"/>
    <property type="match status" value="2"/>
</dbReference>
<evidence type="ECO:0000256" key="5">
    <source>
        <dbReference type="ARBA" id="ARBA00022490"/>
    </source>
</evidence>
<dbReference type="GO" id="GO:0005737">
    <property type="term" value="C:cytoplasm"/>
    <property type="evidence" value="ECO:0007669"/>
    <property type="project" value="UniProtKB-SubCell"/>
</dbReference>
<dbReference type="STRING" id="6832.A0A553NQE6"/>
<evidence type="ECO:0000256" key="7">
    <source>
        <dbReference type="SAM" id="MobiDB-lite"/>
    </source>
</evidence>
<comment type="function">
    <text evidence="1">May play a role in microtubule-mediated transport or vesicle function.</text>
</comment>
<dbReference type="Pfam" id="PF20925">
    <property type="entry name" value="Htt_bridge"/>
    <property type="match status" value="1"/>
</dbReference>
<keyword evidence="5" id="KW-0963">Cytoplasm</keyword>